<dbReference type="GO" id="GO:0006631">
    <property type="term" value="P:fatty acid metabolic process"/>
    <property type="evidence" value="ECO:0007669"/>
    <property type="project" value="UniProtKB-KW"/>
</dbReference>
<comment type="subcellular location">
    <subcellularLocation>
        <location evidence="1">Peroxisome</location>
    </subcellularLocation>
</comment>
<comment type="caution">
    <text evidence="12">The sequence shown here is derived from an EMBL/GenBank/DDBJ whole genome shotgun (WGS) entry which is preliminary data.</text>
</comment>
<comment type="similarity">
    <text evidence="3">Belongs to the short-chain dehydrogenases/reductases (SDR) family.</text>
</comment>
<evidence type="ECO:0000256" key="6">
    <source>
        <dbReference type="ARBA" id="ARBA00023098"/>
    </source>
</evidence>
<dbReference type="SUPFAM" id="SSF51735">
    <property type="entry name" value="NAD(P)-binding Rossmann-fold domains"/>
    <property type="match status" value="1"/>
</dbReference>
<evidence type="ECO:0000313" key="13">
    <source>
        <dbReference type="Proteomes" id="UP001168990"/>
    </source>
</evidence>
<evidence type="ECO:0000256" key="9">
    <source>
        <dbReference type="ARBA" id="ARBA00023239"/>
    </source>
</evidence>
<dbReference type="InterPro" id="IPR002539">
    <property type="entry name" value="MaoC-like_dom"/>
</dbReference>
<keyword evidence="4" id="KW-0276">Fatty acid metabolism</keyword>
<dbReference type="PRINTS" id="PR00080">
    <property type="entry name" value="SDRFAMILY"/>
</dbReference>
<dbReference type="Pfam" id="PF01575">
    <property type="entry name" value="MaoC_dehydratas"/>
    <property type="match status" value="1"/>
</dbReference>
<dbReference type="GO" id="GO:0018812">
    <property type="term" value="F:3-hydroxyacyl-CoA dehydratase activity"/>
    <property type="evidence" value="ECO:0007669"/>
    <property type="project" value="UniProtKB-ARBA"/>
</dbReference>
<keyword evidence="5" id="KW-0560">Oxidoreductase</keyword>
<dbReference type="GO" id="GO:0005777">
    <property type="term" value="C:peroxisome"/>
    <property type="evidence" value="ECO:0007669"/>
    <property type="project" value="UniProtKB-SubCell"/>
</dbReference>
<organism evidence="12 13">
    <name type="scientific">Microctonus aethiopoides</name>
    <dbReference type="NCBI Taxonomy" id="144406"/>
    <lineage>
        <taxon>Eukaryota</taxon>
        <taxon>Metazoa</taxon>
        <taxon>Ecdysozoa</taxon>
        <taxon>Arthropoda</taxon>
        <taxon>Hexapoda</taxon>
        <taxon>Insecta</taxon>
        <taxon>Pterygota</taxon>
        <taxon>Neoptera</taxon>
        <taxon>Endopterygota</taxon>
        <taxon>Hymenoptera</taxon>
        <taxon>Apocrita</taxon>
        <taxon>Ichneumonoidea</taxon>
        <taxon>Braconidae</taxon>
        <taxon>Euphorinae</taxon>
        <taxon>Microctonus</taxon>
    </lineage>
</organism>
<dbReference type="SUPFAM" id="SSF54637">
    <property type="entry name" value="Thioesterase/thiol ester dehydrase-isomerase"/>
    <property type="match status" value="2"/>
</dbReference>
<evidence type="ECO:0000256" key="3">
    <source>
        <dbReference type="ARBA" id="ARBA00006484"/>
    </source>
</evidence>
<evidence type="ECO:0000256" key="4">
    <source>
        <dbReference type="ARBA" id="ARBA00022832"/>
    </source>
</evidence>
<dbReference type="Proteomes" id="UP001168990">
    <property type="component" value="Unassembled WGS sequence"/>
</dbReference>
<evidence type="ECO:0000259" key="11">
    <source>
        <dbReference type="SMART" id="SM00822"/>
    </source>
</evidence>
<dbReference type="EMBL" id="JAQQBS010001422">
    <property type="protein sequence ID" value="KAK0166505.1"/>
    <property type="molecule type" value="Genomic_DNA"/>
</dbReference>
<dbReference type="InterPro" id="IPR020904">
    <property type="entry name" value="Sc_DH/Rdtase_CS"/>
</dbReference>
<dbReference type="InterPro" id="IPR054357">
    <property type="entry name" value="MFE-2_N"/>
</dbReference>
<dbReference type="Pfam" id="PF00106">
    <property type="entry name" value="adh_short"/>
    <property type="match status" value="1"/>
</dbReference>
<name>A0AA39FBJ8_9HYME</name>
<reference evidence="12" key="2">
    <citation type="submission" date="2023-03" db="EMBL/GenBank/DDBJ databases">
        <authorList>
            <person name="Inwood S.N."/>
            <person name="Skelly J.G."/>
            <person name="Guhlin J."/>
            <person name="Harrop T.W.R."/>
            <person name="Goldson S.G."/>
            <person name="Dearden P.K."/>
        </authorList>
    </citation>
    <scope>NUCLEOTIDE SEQUENCE</scope>
    <source>
        <strain evidence="12">Irish</strain>
        <tissue evidence="12">Whole body</tissue>
    </source>
</reference>
<evidence type="ECO:0000313" key="12">
    <source>
        <dbReference type="EMBL" id="KAK0166505.1"/>
    </source>
</evidence>
<dbReference type="SMART" id="SM00822">
    <property type="entry name" value="PKS_KR"/>
    <property type="match status" value="1"/>
</dbReference>
<dbReference type="FunFam" id="3.40.50.720:FF:000185">
    <property type="entry name" value="peroxisomal multifunctional enzyme type 2"/>
    <property type="match status" value="1"/>
</dbReference>
<dbReference type="GO" id="GO:0016491">
    <property type="term" value="F:oxidoreductase activity"/>
    <property type="evidence" value="ECO:0007669"/>
    <property type="project" value="UniProtKB-KW"/>
</dbReference>
<gene>
    <name evidence="12" type="ORF">PV328_004920</name>
</gene>
<dbReference type="InterPro" id="IPR036291">
    <property type="entry name" value="NAD(P)-bd_dom_sf"/>
</dbReference>
<dbReference type="FunFam" id="3.10.129.10:FF:000013">
    <property type="entry name" value="Peroxisomal multifunctional enzyme type 2"/>
    <property type="match status" value="1"/>
</dbReference>
<dbReference type="PANTHER" id="PTHR45024:SF2">
    <property type="entry name" value="SCP2 DOMAIN-CONTAINING PROTEIN"/>
    <property type="match status" value="1"/>
</dbReference>
<dbReference type="InterPro" id="IPR051687">
    <property type="entry name" value="Peroxisomal_Beta-Oxidation"/>
</dbReference>
<feature type="domain" description="Ketoreductase" evidence="11">
    <location>
        <begin position="10"/>
        <end position="198"/>
    </location>
</feature>
<sequence>MANKLRFDGKVVVITGAGAGLGKAYALLFASRGAKVVINDLGGGRHGDGSNTKVADTVVSEIKQSGGEAVANYDNVLEGEKIVQTAINTYGRIDILVNNAGILRDKSFARMSESDWDVIHNVHVKGSMKTTQAAWPYFRKQKYGKIIFTSSNSGLYGNFGQANYSSAKMALVGLANTLAIEGQTSGIYTNVIVPTAGSRLTEDIVPPDFFNELKPELIAPVVLWLCHEDCSENGSIIESALGWAGKCHLIRSNGCILRSNKNELVNPETVQDNWGKITDMTNAKHYESIVEVSGELMNVVESFSNKKQYDHIIKDTYNNRDIILYALSVGATIKDSCDYPYLYENHENFAVLPTFYIIYGAWGAISSNMLVNALPNREINLAGVVHGEQYFKVLKNIPTEATVETRFHIQATLDKGKNAVILIKHETFDTNNGDKITEGQLVGVAIGAGGFGGPKNSQYEIPIIPLPKRKPDISVTQSTSYDQAALYRLGSHDFNPLHIDPNISQMGGYEKPILHGLCSLGFSTRHVLNTFADGDSQLFNSMKVRFSKPVTPGNTLRTDMWREGNRIHFETVILETGMQAITGAYIDLKDVKYRLPNSRL</sequence>
<keyword evidence="9" id="KW-0456">Lyase</keyword>
<dbReference type="CDD" id="cd05353">
    <property type="entry name" value="hydroxyacyl-CoA-like_DH_SDR_c-like"/>
    <property type="match status" value="1"/>
</dbReference>
<dbReference type="Gene3D" id="1.10.287.4290">
    <property type="match status" value="1"/>
</dbReference>
<dbReference type="GO" id="GO:0016853">
    <property type="term" value="F:isomerase activity"/>
    <property type="evidence" value="ECO:0007669"/>
    <property type="project" value="UniProtKB-KW"/>
</dbReference>
<dbReference type="AlphaFoldDB" id="A0AA39FBJ8"/>
<keyword evidence="13" id="KW-1185">Reference proteome</keyword>
<proteinExistence type="inferred from homology"/>
<keyword evidence="8" id="KW-0413">Isomerase</keyword>
<dbReference type="InterPro" id="IPR002347">
    <property type="entry name" value="SDR_fam"/>
</dbReference>
<evidence type="ECO:0000256" key="8">
    <source>
        <dbReference type="ARBA" id="ARBA00023235"/>
    </source>
</evidence>
<dbReference type="PANTHER" id="PTHR45024">
    <property type="entry name" value="DEHYDROGENASES, SHORT CHAIN"/>
    <property type="match status" value="1"/>
</dbReference>
<reference evidence="12" key="1">
    <citation type="journal article" date="2023" name="bioRxiv">
        <title>Scaffold-level genome assemblies of two parasitoid biocontrol wasps reveal the parthenogenesis mechanism and an associated novel virus.</title>
        <authorList>
            <person name="Inwood S."/>
            <person name="Skelly J."/>
            <person name="Guhlin J."/>
            <person name="Harrop T."/>
            <person name="Goldson S."/>
            <person name="Dearden P."/>
        </authorList>
    </citation>
    <scope>NUCLEOTIDE SEQUENCE</scope>
    <source>
        <strain evidence="12">Irish</strain>
        <tissue evidence="12">Whole body</tissue>
    </source>
</reference>
<dbReference type="Gene3D" id="3.10.129.10">
    <property type="entry name" value="Hotdog Thioesterase"/>
    <property type="match status" value="1"/>
</dbReference>
<dbReference type="CDD" id="cd03448">
    <property type="entry name" value="HDE_HSD"/>
    <property type="match status" value="1"/>
</dbReference>
<dbReference type="PRINTS" id="PR00081">
    <property type="entry name" value="GDHRDH"/>
</dbReference>
<evidence type="ECO:0000256" key="7">
    <source>
        <dbReference type="ARBA" id="ARBA00023140"/>
    </source>
</evidence>
<dbReference type="PROSITE" id="PS00061">
    <property type="entry name" value="ADH_SHORT"/>
    <property type="match status" value="1"/>
</dbReference>
<evidence type="ECO:0000256" key="10">
    <source>
        <dbReference type="ARBA" id="ARBA00073497"/>
    </source>
</evidence>
<keyword evidence="7" id="KW-0576">Peroxisome</keyword>
<comment type="pathway">
    <text evidence="2">Lipid metabolism; fatty acid beta-oxidation.</text>
</comment>
<dbReference type="Pfam" id="PF22622">
    <property type="entry name" value="MFE-2_hydrat-2_N"/>
    <property type="match status" value="1"/>
</dbReference>
<protein>
    <recommendedName>
        <fullName evidence="10">Peroxisomal multifunctional enzyme type 2</fullName>
    </recommendedName>
</protein>
<accession>A0AA39FBJ8</accession>
<keyword evidence="6" id="KW-0443">Lipid metabolism</keyword>
<evidence type="ECO:0000256" key="5">
    <source>
        <dbReference type="ARBA" id="ARBA00023002"/>
    </source>
</evidence>
<evidence type="ECO:0000256" key="2">
    <source>
        <dbReference type="ARBA" id="ARBA00005005"/>
    </source>
</evidence>
<dbReference type="Gene3D" id="3.40.50.720">
    <property type="entry name" value="NAD(P)-binding Rossmann-like Domain"/>
    <property type="match status" value="1"/>
</dbReference>
<dbReference type="InterPro" id="IPR029069">
    <property type="entry name" value="HotDog_dom_sf"/>
</dbReference>
<dbReference type="InterPro" id="IPR057326">
    <property type="entry name" value="KR_dom"/>
</dbReference>
<evidence type="ECO:0000256" key="1">
    <source>
        <dbReference type="ARBA" id="ARBA00004275"/>
    </source>
</evidence>